<proteinExistence type="predicted"/>
<dbReference type="Proteomes" id="UP000694888">
    <property type="component" value="Unplaced"/>
</dbReference>
<evidence type="ECO:0000256" key="1">
    <source>
        <dbReference type="ARBA" id="ARBA00022692"/>
    </source>
</evidence>
<organism evidence="5 6">
    <name type="scientific">Aplysia californica</name>
    <name type="common">California sea hare</name>
    <dbReference type="NCBI Taxonomy" id="6500"/>
    <lineage>
        <taxon>Eukaryota</taxon>
        <taxon>Metazoa</taxon>
        <taxon>Spiralia</taxon>
        <taxon>Lophotrochozoa</taxon>
        <taxon>Mollusca</taxon>
        <taxon>Gastropoda</taxon>
        <taxon>Heterobranchia</taxon>
        <taxon>Euthyneura</taxon>
        <taxon>Tectipleura</taxon>
        <taxon>Aplysiida</taxon>
        <taxon>Aplysioidea</taxon>
        <taxon>Aplysiidae</taxon>
        <taxon>Aplysia</taxon>
    </lineage>
</organism>
<evidence type="ECO:0000256" key="3">
    <source>
        <dbReference type="ARBA" id="ARBA00023136"/>
    </source>
</evidence>
<dbReference type="Gene3D" id="1.20.1250.20">
    <property type="entry name" value="MFS general substrate transporter like domains"/>
    <property type="match status" value="2"/>
</dbReference>
<feature type="transmembrane region" description="Helical" evidence="4">
    <location>
        <begin position="262"/>
        <end position="283"/>
    </location>
</feature>
<keyword evidence="1 4" id="KW-0812">Transmembrane</keyword>
<name>A0ABM1VW18_APLCA</name>
<feature type="transmembrane region" description="Helical" evidence="4">
    <location>
        <begin position="75"/>
        <end position="94"/>
    </location>
</feature>
<evidence type="ECO:0000313" key="5">
    <source>
        <dbReference type="Proteomes" id="UP000694888"/>
    </source>
</evidence>
<feature type="transmembrane region" description="Helical" evidence="4">
    <location>
        <begin position="350"/>
        <end position="379"/>
    </location>
</feature>
<feature type="transmembrane region" description="Helical" evidence="4">
    <location>
        <begin position="232"/>
        <end position="250"/>
    </location>
</feature>
<sequence>MADAENAGAVSLETSKTQEKGFCLRIKQREYRQKVVHSLWMAGVHYVIGVVVSQAGPTFLDLQIITDTDVKQASAFFTSHSCGFMTGAVLSGFIGKKVSKTFVLFLSLLGAGVIAIVTPYCNLYSLMIAVKVLGGVFIGLLGATANTEHMRLWGNEGRSLMQIIHLLFALGAFTSPLITRPFLAQRERLDDTLHKNNSGLPENETSHVEDTFGSFLMTFVVREFKDLSKSQGAYITAIYWASFACSRFLMIFLARILSPTHILTLCGCVNFLSFSCFTISVHLRAITGVTVLAAFAGLGMSALFPSGLSWCESKLLPVTPRLASGIFFASSIGTMTNPLLIGYLMEEVSNIWFCYVLLVQVSALGVVFTFLNCFINFCVIRRHGPLRRKETSLYVENTDLCLKQPEE</sequence>
<feature type="transmembrane region" description="Helical" evidence="4">
    <location>
        <begin position="289"/>
        <end position="310"/>
    </location>
</feature>
<reference evidence="6" key="1">
    <citation type="submission" date="2025-08" db="UniProtKB">
        <authorList>
            <consortium name="RefSeq"/>
        </authorList>
    </citation>
    <scope>IDENTIFICATION</scope>
</reference>
<feature type="transmembrane region" description="Helical" evidence="4">
    <location>
        <begin position="322"/>
        <end position="344"/>
    </location>
</feature>
<dbReference type="SUPFAM" id="SSF103473">
    <property type="entry name" value="MFS general substrate transporter"/>
    <property type="match status" value="1"/>
</dbReference>
<gene>
    <name evidence="6" type="primary">LOC101862283</name>
</gene>
<dbReference type="GeneID" id="101862283"/>
<feature type="transmembrane region" description="Helical" evidence="4">
    <location>
        <begin position="163"/>
        <end position="183"/>
    </location>
</feature>
<protein>
    <submittedName>
        <fullName evidence="6">Sodium-dependent glucose transporter 1-like</fullName>
    </submittedName>
</protein>
<dbReference type="PANTHER" id="PTHR23121">
    <property type="entry name" value="SODIUM-DEPENDENT GLUCOSE TRANSPORTER 1"/>
    <property type="match status" value="1"/>
</dbReference>
<evidence type="ECO:0000256" key="4">
    <source>
        <dbReference type="SAM" id="Phobius"/>
    </source>
</evidence>
<evidence type="ECO:0000256" key="2">
    <source>
        <dbReference type="ARBA" id="ARBA00022989"/>
    </source>
</evidence>
<dbReference type="InterPro" id="IPR036259">
    <property type="entry name" value="MFS_trans_sf"/>
</dbReference>
<accession>A0ABM1VW18</accession>
<feature type="transmembrane region" description="Helical" evidence="4">
    <location>
        <begin position="101"/>
        <end position="117"/>
    </location>
</feature>
<feature type="transmembrane region" description="Helical" evidence="4">
    <location>
        <begin position="123"/>
        <end position="143"/>
    </location>
</feature>
<keyword evidence="5" id="KW-1185">Reference proteome</keyword>
<evidence type="ECO:0000313" key="6">
    <source>
        <dbReference type="RefSeq" id="XP_035826610.1"/>
    </source>
</evidence>
<keyword evidence="2 4" id="KW-1133">Transmembrane helix</keyword>
<dbReference type="PANTHER" id="PTHR23121:SF9">
    <property type="entry name" value="SODIUM-DEPENDENT GLUCOSE TRANSPORTER 1"/>
    <property type="match status" value="1"/>
</dbReference>
<keyword evidence="3 4" id="KW-0472">Membrane</keyword>
<feature type="transmembrane region" description="Helical" evidence="4">
    <location>
        <begin position="35"/>
        <end position="55"/>
    </location>
</feature>
<dbReference type="RefSeq" id="XP_035826610.1">
    <property type="nucleotide sequence ID" value="XM_035970717.1"/>
</dbReference>